<accession>A0A0A9A9K7</accession>
<evidence type="ECO:0000256" key="1">
    <source>
        <dbReference type="SAM" id="Phobius"/>
    </source>
</evidence>
<keyword evidence="1" id="KW-0812">Transmembrane</keyword>
<sequence>MSLKTRYCSRAYENDHVITIASIGLIFLIWSMILNNQEMVALKVIS</sequence>
<organism evidence="2">
    <name type="scientific">Arundo donax</name>
    <name type="common">Giant reed</name>
    <name type="synonym">Donax arundinaceus</name>
    <dbReference type="NCBI Taxonomy" id="35708"/>
    <lineage>
        <taxon>Eukaryota</taxon>
        <taxon>Viridiplantae</taxon>
        <taxon>Streptophyta</taxon>
        <taxon>Embryophyta</taxon>
        <taxon>Tracheophyta</taxon>
        <taxon>Spermatophyta</taxon>
        <taxon>Magnoliopsida</taxon>
        <taxon>Liliopsida</taxon>
        <taxon>Poales</taxon>
        <taxon>Poaceae</taxon>
        <taxon>PACMAD clade</taxon>
        <taxon>Arundinoideae</taxon>
        <taxon>Arundineae</taxon>
        <taxon>Arundo</taxon>
    </lineage>
</organism>
<keyword evidence="1" id="KW-0472">Membrane</keyword>
<protein>
    <submittedName>
        <fullName evidence="2">Uncharacterized protein</fullName>
    </submittedName>
</protein>
<reference evidence="2" key="1">
    <citation type="submission" date="2014-09" db="EMBL/GenBank/DDBJ databases">
        <authorList>
            <person name="Magalhaes I.L.F."/>
            <person name="Oliveira U."/>
            <person name="Santos F.R."/>
            <person name="Vidigal T.H.D.A."/>
            <person name="Brescovit A.D."/>
            <person name="Santos A.J."/>
        </authorList>
    </citation>
    <scope>NUCLEOTIDE SEQUENCE</scope>
    <source>
        <tissue evidence="2">Shoot tissue taken approximately 20 cm above the soil surface</tissue>
    </source>
</reference>
<proteinExistence type="predicted"/>
<keyword evidence="1" id="KW-1133">Transmembrane helix</keyword>
<feature type="transmembrane region" description="Helical" evidence="1">
    <location>
        <begin position="16"/>
        <end position="34"/>
    </location>
</feature>
<name>A0A0A9A9K7_ARUDO</name>
<evidence type="ECO:0000313" key="2">
    <source>
        <dbReference type="EMBL" id="JAD47781.1"/>
    </source>
</evidence>
<reference evidence="2" key="2">
    <citation type="journal article" date="2015" name="Data Brief">
        <title>Shoot transcriptome of the giant reed, Arundo donax.</title>
        <authorList>
            <person name="Barrero R.A."/>
            <person name="Guerrero F.D."/>
            <person name="Moolhuijzen P."/>
            <person name="Goolsby J.A."/>
            <person name="Tidwell J."/>
            <person name="Bellgard S.E."/>
            <person name="Bellgard M.I."/>
        </authorList>
    </citation>
    <scope>NUCLEOTIDE SEQUENCE</scope>
    <source>
        <tissue evidence="2">Shoot tissue taken approximately 20 cm above the soil surface</tissue>
    </source>
</reference>
<dbReference type="EMBL" id="GBRH01250114">
    <property type="protein sequence ID" value="JAD47781.1"/>
    <property type="molecule type" value="Transcribed_RNA"/>
</dbReference>
<dbReference type="AlphaFoldDB" id="A0A0A9A9K7"/>